<name>A0A8J2ZUR8_9BACL</name>
<proteinExistence type="predicted"/>
<dbReference type="AlphaFoldDB" id="A0A8J2ZUR8"/>
<evidence type="ECO:0000313" key="5">
    <source>
        <dbReference type="Proteomes" id="UP000656813"/>
    </source>
</evidence>
<organism evidence="4 5">
    <name type="scientific">Pullulanibacillus pueri</name>
    <dbReference type="NCBI Taxonomy" id="1437324"/>
    <lineage>
        <taxon>Bacteria</taxon>
        <taxon>Bacillati</taxon>
        <taxon>Bacillota</taxon>
        <taxon>Bacilli</taxon>
        <taxon>Bacillales</taxon>
        <taxon>Sporolactobacillaceae</taxon>
        <taxon>Pullulanibacillus</taxon>
    </lineage>
</organism>
<reference evidence="4" key="1">
    <citation type="journal article" date="2014" name="Int. J. Syst. Evol. Microbiol.">
        <title>Complete genome sequence of Corynebacterium casei LMG S-19264T (=DSM 44701T), isolated from a smear-ripened cheese.</title>
        <authorList>
            <consortium name="US DOE Joint Genome Institute (JGI-PGF)"/>
            <person name="Walter F."/>
            <person name="Albersmeier A."/>
            <person name="Kalinowski J."/>
            <person name="Ruckert C."/>
        </authorList>
    </citation>
    <scope>NUCLEOTIDE SEQUENCE</scope>
    <source>
        <strain evidence="4">CGMCC 1.12777</strain>
    </source>
</reference>
<feature type="repeat" description="TPR" evidence="3">
    <location>
        <begin position="374"/>
        <end position="407"/>
    </location>
</feature>
<evidence type="ECO:0000256" key="1">
    <source>
        <dbReference type="ARBA" id="ARBA00022737"/>
    </source>
</evidence>
<dbReference type="Gene3D" id="1.25.40.10">
    <property type="entry name" value="Tetratricopeptide repeat domain"/>
    <property type="match status" value="3"/>
</dbReference>
<dbReference type="InterPro" id="IPR019734">
    <property type="entry name" value="TPR_rpt"/>
</dbReference>
<evidence type="ECO:0008006" key="6">
    <source>
        <dbReference type="Google" id="ProtNLM"/>
    </source>
</evidence>
<protein>
    <recommendedName>
        <fullName evidence="6">Tetratricopeptide repeat protein</fullName>
    </recommendedName>
</protein>
<keyword evidence="2 3" id="KW-0802">TPR repeat</keyword>
<dbReference type="PANTHER" id="PTHR45586">
    <property type="entry name" value="TPR REPEAT-CONTAINING PROTEIN PA4667"/>
    <property type="match status" value="1"/>
</dbReference>
<dbReference type="PANTHER" id="PTHR45586:SF1">
    <property type="entry name" value="LIPOPOLYSACCHARIDE ASSEMBLY PROTEIN B"/>
    <property type="match status" value="1"/>
</dbReference>
<dbReference type="SMART" id="SM00028">
    <property type="entry name" value="TPR"/>
    <property type="match status" value="7"/>
</dbReference>
<sequence length="421" mass="48460">MLTVIMNERLDWAIHLIESGQYDEGLKQIKTILKEADEETAFEIATHYQEWGMAEDARAILTRLHKQHPSDSHILMALAEVDIDLDQEDQAIDWLMSIHQLDENYLSAQVLLADLYQAQGLEEAAERRLLEAHKFSPHEPILIFALAEFYASVGRAGQAATLYKQVLHADTLKHENVQLKLAEALSYNGQFEEALIYYKKGLESDKPLNSLFGYGMTAFKVEQYQTTITALEELKELDPQYSTLYPLLAKAYEAEGAVDEAFATIEAGIKIDEFNEQLFIEASDLAMKLKDPYKAEHYLEQLLAIDPENTEAIKKWVEIKREQEDHEAIIQLLEKEKADPELLWYLASAYVEEEHLEKAAKIYNQIVSHFKEDPAFLKEYGEVLWQLGERSEALQMLQDSLSLDPENEELRAFVERIEQDF</sequence>
<evidence type="ECO:0000256" key="3">
    <source>
        <dbReference type="PROSITE-ProRule" id="PRU00339"/>
    </source>
</evidence>
<keyword evidence="1" id="KW-0677">Repeat</keyword>
<dbReference type="Proteomes" id="UP000656813">
    <property type="component" value="Unassembled WGS sequence"/>
</dbReference>
<dbReference type="RefSeq" id="WP_188496602.1">
    <property type="nucleotide sequence ID" value="NZ_BMFV01000007.1"/>
</dbReference>
<accession>A0A8J2ZUR8</accession>
<dbReference type="PROSITE" id="PS50005">
    <property type="entry name" value="TPR"/>
    <property type="match status" value="1"/>
</dbReference>
<dbReference type="Pfam" id="PF13181">
    <property type="entry name" value="TPR_8"/>
    <property type="match status" value="1"/>
</dbReference>
<dbReference type="EMBL" id="BMFV01000007">
    <property type="protein sequence ID" value="GGH78938.1"/>
    <property type="molecule type" value="Genomic_DNA"/>
</dbReference>
<dbReference type="InterPro" id="IPR011990">
    <property type="entry name" value="TPR-like_helical_dom_sf"/>
</dbReference>
<dbReference type="InterPro" id="IPR051012">
    <property type="entry name" value="CellSynth/LPSAsmb/PSIAsmb"/>
</dbReference>
<keyword evidence="5" id="KW-1185">Reference proteome</keyword>
<dbReference type="SUPFAM" id="SSF48452">
    <property type="entry name" value="TPR-like"/>
    <property type="match status" value="2"/>
</dbReference>
<dbReference type="Pfam" id="PF13429">
    <property type="entry name" value="TPR_15"/>
    <property type="match status" value="1"/>
</dbReference>
<evidence type="ECO:0000256" key="2">
    <source>
        <dbReference type="ARBA" id="ARBA00022803"/>
    </source>
</evidence>
<gene>
    <name evidence="4" type="ORF">GCM10007096_13120</name>
</gene>
<evidence type="ECO:0000313" key="4">
    <source>
        <dbReference type="EMBL" id="GGH78938.1"/>
    </source>
</evidence>
<comment type="caution">
    <text evidence="4">The sequence shown here is derived from an EMBL/GenBank/DDBJ whole genome shotgun (WGS) entry which is preliminary data.</text>
</comment>
<reference evidence="4" key="2">
    <citation type="submission" date="2020-09" db="EMBL/GenBank/DDBJ databases">
        <authorList>
            <person name="Sun Q."/>
            <person name="Zhou Y."/>
        </authorList>
    </citation>
    <scope>NUCLEOTIDE SEQUENCE</scope>
    <source>
        <strain evidence="4">CGMCC 1.12777</strain>
    </source>
</reference>